<evidence type="ECO:0000256" key="9">
    <source>
        <dbReference type="ARBA" id="ARBA00022927"/>
    </source>
</evidence>
<keyword evidence="7" id="KW-1000">Mitochondrion outer membrane</keyword>
<dbReference type="InterPro" id="IPR046341">
    <property type="entry name" value="SET_dom_sf"/>
</dbReference>
<proteinExistence type="inferred from homology"/>
<dbReference type="PANTHER" id="PTHR12430">
    <property type="entry name" value="MITOCHONDRIAL IMPORT RECEPTOR SUBUNIT TOM20"/>
    <property type="match status" value="1"/>
</dbReference>
<evidence type="ECO:0000256" key="2">
    <source>
        <dbReference type="ARBA" id="ARBA00005792"/>
    </source>
</evidence>
<evidence type="ECO:0000256" key="11">
    <source>
        <dbReference type="ARBA" id="ARBA00023128"/>
    </source>
</evidence>
<evidence type="ECO:0000256" key="4">
    <source>
        <dbReference type="ARBA" id="ARBA00022692"/>
    </source>
</evidence>
<evidence type="ECO:0000256" key="8">
    <source>
        <dbReference type="ARBA" id="ARBA00022833"/>
    </source>
</evidence>
<dbReference type="EMBL" id="LUGH01000450">
    <property type="protein sequence ID" value="OBZ84960.1"/>
    <property type="molecule type" value="Genomic_DNA"/>
</dbReference>
<keyword evidence="18" id="KW-1185">Reference proteome</keyword>
<keyword evidence="3" id="KW-0813">Transport</keyword>
<dbReference type="Gene3D" id="1.20.960.10">
    <property type="entry name" value="Mitochondrial outer membrane translocase complex, subunit Tom20 domain"/>
    <property type="match status" value="1"/>
</dbReference>
<dbReference type="Proteomes" id="UP000093000">
    <property type="component" value="Unassembled WGS sequence"/>
</dbReference>
<dbReference type="Pfam" id="PF01753">
    <property type="entry name" value="zf-MYND"/>
    <property type="match status" value="1"/>
</dbReference>
<dbReference type="InterPro" id="IPR023392">
    <property type="entry name" value="Tom20_dom_sf"/>
</dbReference>
<dbReference type="PRINTS" id="PR00351">
    <property type="entry name" value="OM20RECEPTOR"/>
</dbReference>
<dbReference type="InterPro" id="IPR002893">
    <property type="entry name" value="Znf_MYND"/>
</dbReference>
<keyword evidence="5" id="KW-0479">Metal-binding</keyword>
<dbReference type="STRING" id="101091.A0A1C7N749"/>
<dbReference type="Gene3D" id="2.170.270.10">
    <property type="entry name" value="SET domain"/>
    <property type="match status" value="1"/>
</dbReference>
<keyword evidence="14" id="KW-0175">Coiled coil</keyword>
<evidence type="ECO:0000256" key="1">
    <source>
        <dbReference type="ARBA" id="ARBA00004572"/>
    </source>
</evidence>
<comment type="similarity">
    <text evidence="2">Belongs to the Tom20 family.</text>
</comment>
<evidence type="ECO:0000256" key="3">
    <source>
        <dbReference type="ARBA" id="ARBA00022448"/>
    </source>
</evidence>
<feature type="coiled-coil region" evidence="14">
    <location>
        <begin position="36"/>
        <end position="64"/>
    </location>
</feature>
<dbReference type="InterPro" id="IPR002056">
    <property type="entry name" value="MAS20"/>
</dbReference>
<keyword evidence="6 13" id="KW-0863">Zinc-finger</keyword>
<evidence type="ECO:0000256" key="13">
    <source>
        <dbReference type="PROSITE-ProRule" id="PRU00134"/>
    </source>
</evidence>
<evidence type="ECO:0000256" key="10">
    <source>
        <dbReference type="ARBA" id="ARBA00022989"/>
    </source>
</evidence>
<dbReference type="PANTHER" id="PTHR12430:SF0">
    <property type="entry name" value="TRANSLOCASE OF OUTER MITOCHONDRIAL MEMBRANE 20"/>
    <property type="match status" value="1"/>
</dbReference>
<dbReference type="SUPFAM" id="SSF47157">
    <property type="entry name" value="Mitochondrial import receptor subunit Tom20"/>
    <property type="match status" value="1"/>
</dbReference>
<keyword evidence="9" id="KW-0653">Protein transport</keyword>
<dbReference type="Gene3D" id="1.10.220.160">
    <property type="match status" value="1"/>
</dbReference>
<dbReference type="GO" id="GO:0030150">
    <property type="term" value="P:protein import into mitochondrial matrix"/>
    <property type="evidence" value="ECO:0007669"/>
    <property type="project" value="TreeGrafter"/>
</dbReference>
<keyword evidence="8" id="KW-0862">Zinc</keyword>
<dbReference type="PROSITE" id="PS01360">
    <property type="entry name" value="ZF_MYND_1"/>
    <property type="match status" value="1"/>
</dbReference>
<evidence type="ECO:0000256" key="6">
    <source>
        <dbReference type="ARBA" id="ARBA00022771"/>
    </source>
</evidence>
<dbReference type="AlphaFoldDB" id="A0A1C7N749"/>
<dbReference type="GO" id="GO:0008270">
    <property type="term" value="F:zinc ion binding"/>
    <property type="evidence" value="ECO:0007669"/>
    <property type="project" value="UniProtKB-KW"/>
</dbReference>
<keyword evidence="10 15" id="KW-1133">Transmembrane helix</keyword>
<evidence type="ECO:0000256" key="15">
    <source>
        <dbReference type="SAM" id="Phobius"/>
    </source>
</evidence>
<keyword evidence="4 15" id="KW-0812">Transmembrane</keyword>
<sequence>MKPSTIALISTAVIASFGIGYLIHFDYQRRHNPEARKQKKIERKKAAKQEKELKQKEIESVESLIQSILGNVSKEKLPTTAEAIEAYFVDQIALGEECIKQGNDNASVEHFYKALKVYPAPLELIMIYQKTVPERVYRMIVTLMAMEQQQRQNKFYQEFPPPEVHLKLKELAREGEESTFELVAQKDIKAGERIYTEKPLVSALYPQLQGFYCHYCMKKLDTDRQVECANCDLVKYCSVECEQQAAQEYHQFLCTNNKISADTRALGFYQFSLDNKLKYPQMIAQFLSCMVAEEVEKKKATKAGSSVYTNWDHIERFKSDTLEISEESVRETALIKELLNSKIPGLDEFLKDDIYLLMKSKLMYNCFEVSTEEQVSITVDKPKSESARILKENQYGLGSAVYKISSYITSVYDADESNVHVTFKDNTNVLVVAAHRDIKQGETIKVLAVK</sequence>
<evidence type="ECO:0000313" key="18">
    <source>
        <dbReference type="Proteomes" id="UP000093000"/>
    </source>
</evidence>
<dbReference type="SUPFAM" id="SSF82199">
    <property type="entry name" value="SET domain"/>
    <property type="match status" value="1"/>
</dbReference>
<reference evidence="17 18" key="1">
    <citation type="submission" date="2016-03" db="EMBL/GenBank/DDBJ databases">
        <title>Choanephora cucurbitarum.</title>
        <authorList>
            <person name="Min B."/>
            <person name="Park H."/>
            <person name="Park J.-H."/>
            <person name="Shin H.-D."/>
            <person name="Choi I.-G."/>
        </authorList>
    </citation>
    <scope>NUCLEOTIDE SEQUENCE [LARGE SCALE GENOMIC DNA]</scope>
    <source>
        <strain evidence="17 18">KUS-F28377</strain>
    </source>
</reference>
<name>A0A1C7N749_9FUNG</name>
<dbReference type="GO" id="GO:0006886">
    <property type="term" value="P:intracellular protein transport"/>
    <property type="evidence" value="ECO:0007669"/>
    <property type="project" value="InterPro"/>
</dbReference>
<keyword evidence="11" id="KW-0496">Mitochondrion</keyword>
<evidence type="ECO:0000256" key="5">
    <source>
        <dbReference type="ARBA" id="ARBA00022723"/>
    </source>
</evidence>
<evidence type="ECO:0000313" key="17">
    <source>
        <dbReference type="EMBL" id="OBZ84960.1"/>
    </source>
</evidence>
<keyword evidence="17" id="KW-0675">Receptor</keyword>
<evidence type="ECO:0000256" key="14">
    <source>
        <dbReference type="SAM" id="Coils"/>
    </source>
</evidence>
<dbReference type="GO" id="GO:0005742">
    <property type="term" value="C:mitochondrial outer membrane translocase complex"/>
    <property type="evidence" value="ECO:0007669"/>
    <property type="project" value="InterPro"/>
</dbReference>
<dbReference type="GO" id="GO:0006605">
    <property type="term" value="P:protein targeting"/>
    <property type="evidence" value="ECO:0007669"/>
    <property type="project" value="InterPro"/>
</dbReference>
<dbReference type="GO" id="GO:0016031">
    <property type="term" value="P:tRNA import into mitochondrion"/>
    <property type="evidence" value="ECO:0007669"/>
    <property type="project" value="TreeGrafter"/>
</dbReference>
<dbReference type="GO" id="GO:0008320">
    <property type="term" value="F:protein transmembrane transporter activity"/>
    <property type="evidence" value="ECO:0007669"/>
    <property type="project" value="TreeGrafter"/>
</dbReference>
<feature type="domain" description="MYND-type" evidence="16">
    <location>
        <begin position="213"/>
        <end position="254"/>
    </location>
</feature>
<evidence type="ECO:0000259" key="16">
    <source>
        <dbReference type="PROSITE" id="PS50865"/>
    </source>
</evidence>
<protein>
    <submittedName>
        <fullName evidence="17">Mitochondrial import receptor subunit tom20</fullName>
    </submittedName>
</protein>
<accession>A0A1C7N749</accession>
<dbReference type="GO" id="GO:0030943">
    <property type="term" value="F:mitochondrion targeting sequence binding"/>
    <property type="evidence" value="ECO:0007669"/>
    <property type="project" value="TreeGrafter"/>
</dbReference>
<dbReference type="InParanoid" id="A0A1C7N749"/>
<comment type="caution">
    <text evidence="17">The sequence shown here is derived from an EMBL/GenBank/DDBJ whole genome shotgun (WGS) entry which is preliminary data.</text>
</comment>
<dbReference type="Pfam" id="PF02064">
    <property type="entry name" value="MAS20"/>
    <property type="match status" value="1"/>
</dbReference>
<dbReference type="Gene3D" id="6.10.140.2220">
    <property type="match status" value="1"/>
</dbReference>
<comment type="subcellular location">
    <subcellularLocation>
        <location evidence="1">Mitochondrion outer membrane</location>
        <topology evidence="1">Single-pass membrane protein</topology>
    </subcellularLocation>
</comment>
<feature type="transmembrane region" description="Helical" evidence="15">
    <location>
        <begin position="6"/>
        <end position="27"/>
    </location>
</feature>
<evidence type="ECO:0000256" key="12">
    <source>
        <dbReference type="ARBA" id="ARBA00023136"/>
    </source>
</evidence>
<dbReference type="OrthoDB" id="2154253at2759"/>
<dbReference type="PROSITE" id="PS50865">
    <property type="entry name" value="ZF_MYND_2"/>
    <property type="match status" value="1"/>
</dbReference>
<dbReference type="SUPFAM" id="SSF144232">
    <property type="entry name" value="HIT/MYND zinc finger-like"/>
    <property type="match status" value="1"/>
</dbReference>
<organism evidence="17 18">
    <name type="scientific">Choanephora cucurbitarum</name>
    <dbReference type="NCBI Taxonomy" id="101091"/>
    <lineage>
        <taxon>Eukaryota</taxon>
        <taxon>Fungi</taxon>
        <taxon>Fungi incertae sedis</taxon>
        <taxon>Mucoromycota</taxon>
        <taxon>Mucoromycotina</taxon>
        <taxon>Mucoromycetes</taxon>
        <taxon>Mucorales</taxon>
        <taxon>Mucorineae</taxon>
        <taxon>Choanephoraceae</taxon>
        <taxon>Choanephoroideae</taxon>
        <taxon>Choanephora</taxon>
    </lineage>
</organism>
<keyword evidence="12 15" id="KW-0472">Membrane</keyword>
<evidence type="ECO:0000256" key="7">
    <source>
        <dbReference type="ARBA" id="ARBA00022787"/>
    </source>
</evidence>
<gene>
    <name evidence="17" type="primary">tom20_2</name>
    <name evidence="17" type="ORF">A0J61_06992</name>
</gene>